<organism evidence="2 3">
    <name type="scientific">Actinomycetospora termitidis</name>
    <dbReference type="NCBI Taxonomy" id="3053470"/>
    <lineage>
        <taxon>Bacteria</taxon>
        <taxon>Bacillati</taxon>
        <taxon>Actinomycetota</taxon>
        <taxon>Actinomycetes</taxon>
        <taxon>Pseudonocardiales</taxon>
        <taxon>Pseudonocardiaceae</taxon>
        <taxon>Actinomycetospora</taxon>
    </lineage>
</organism>
<evidence type="ECO:0000256" key="1">
    <source>
        <dbReference type="SAM" id="MobiDB-lite"/>
    </source>
</evidence>
<dbReference type="Proteomes" id="UP001231924">
    <property type="component" value="Unassembled WGS sequence"/>
</dbReference>
<evidence type="ECO:0000313" key="2">
    <source>
        <dbReference type="EMBL" id="MDL5159442.1"/>
    </source>
</evidence>
<name>A0ABT7MFJ7_9PSEU</name>
<feature type="region of interest" description="Disordered" evidence="1">
    <location>
        <begin position="1"/>
        <end position="25"/>
    </location>
</feature>
<reference evidence="2 3" key="1">
    <citation type="submission" date="2023-06" db="EMBL/GenBank/DDBJ databases">
        <title>Actinomycetospora Odt1-22.</title>
        <authorList>
            <person name="Supong K."/>
        </authorList>
    </citation>
    <scope>NUCLEOTIDE SEQUENCE [LARGE SCALE GENOMIC DNA]</scope>
    <source>
        <strain evidence="2 3">Odt1-22</strain>
    </source>
</reference>
<keyword evidence="3" id="KW-1185">Reference proteome</keyword>
<evidence type="ECO:0000313" key="3">
    <source>
        <dbReference type="Proteomes" id="UP001231924"/>
    </source>
</evidence>
<sequence>MTLAMGREERKLLSPTATGPYGAVWRSDPPEVWEVTLTHEGVDHWTQIEPLPGPQAVAMGQAMLAAGCRDLDDGEQG</sequence>
<proteinExistence type="predicted"/>
<gene>
    <name evidence="2" type="ORF">QRT03_25975</name>
</gene>
<dbReference type="EMBL" id="JASVWF010000007">
    <property type="protein sequence ID" value="MDL5159442.1"/>
    <property type="molecule type" value="Genomic_DNA"/>
</dbReference>
<dbReference type="RefSeq" id="WP_286056037.1">
    <property type="nucleotide sequence ID" value="NZ_JASVWF010000007.1"/>
</dbReference>
<comment type="caution">
    <text evidence="2">The sequence shown here is derived from an EMBL/GenBank/DDBJ whole genome shotgun (WGS) entry which is preliminary data.</text>
</comment>
<protein>
    <submittedName>
        <fullName evidence="2">Uncharacterized protein</fullName>
    </submittedName>
</protein>
<accession>A0ABT7MFJ7</accession>
<feature type="compositionally biased region" description="Basic and acidic residues" evidence="1">
    <location>
        <begin position="1"/>
        <end position="12"/>
    </location>
</feature>